<evidence type="ECO:0000313" key="3">
    <source>
        <dbReference type="Proteomes" id="UP001497382"/>
    </source>
</evidence>
<feature type="non-terminal residue" evidence="2">
    <location>
        <position position="133"/>
    </location>
</feature>
<protein>
    <submittedName>
        <fullName evidence="2">Uncharacterized protein</fullName>
    </submittedName>
</protein>
<reference evidence="2 3" key="1">
    <citation type="submission" date="2024-04" db="EMBL/GenBank/DDBJ databases">
        <authorList>
            <person name="Rising A."/>
            <person name="Reimegard J."/>
            <person name="Sonavane S."/>
            <person name="Akerstrom W."/>
            <person name="Nylinder S."/>
            <person name="Hedman E."/>
            <person name="Kallberg Y."/>
        </authorList>
    </citation>
    <scope>NUCLEOTIDE SEQUENCE [LARGE SCALE GENOMIC DNA]</scope>
</reference>
<name>A0AAV1ZTB9_9ARAC</name>
<evidence type="ECO:0000313" key="2">
    <source>
        <dbReference type="EMBL" id="CAL1275080.1"/>
    </source>
</evidence>
<gene>
    <name evidence="2" type="ORF">LARSCL_LOCUS7871</name>
</gene>
<dbReference type="AlphaFoldDB" id="A0AAV1ZTB9"/>
<comment type="caution">
    <text evidence="2">The sequence shown here is derived from an EMBL/GenBank/DDBJ whole genome shotgun (WGS) entry which is preliminary data.</text>
</comment>
<proteinExistence type="predicted"/>
<dbReference type="Proteomes" id="UP001497382">
    <property type="component" value="Unassembled WGS sequence"/>
</dbReference>
<dbReference type="EMBL" id="CAXIEN010000082">
    <property type="protein sequence ID" value="CAL1275080.1"/>
    <property type="molecule type" value="Genomic_DNA"/>
</dbReference>
<evidence type="ECO:0000256" key="1">
    <source>
        <dbReference type="SAM" id="MobiDB-lite"/>
    </source>
</evidence>
<sequence>MRTPAIEQKEKEADTSEMPQVQEIENKEIDDSNALEFNEKIEKNILEYLVLIEYIRMKESVQEETPGRLIGADEDEPIIEEPPKAEYLDTLQPRQLRSKPELRSISDMHRENVVLPLDQLKSKAVAAVAKMES</sequence>
<feature type="region of interest" description="Disordered" evidence="1">
    <location>
        <begin position="1"/>
        <end position="27"/>
    </location>
</feature>
<keyword evidence="3" id="KW-1185">Reference proteome</keyword>
<organism evidence="2 3">
    <name type="scientific">Larinioides sclopetarius</name>
    <dbReference type="NCBI Taxonomy" id="280406"/>
    <lineage>
        <taxon>Eukaryota</taxon>
        <taxon>Metazoa</taxon>
        <taxon>Ecdysozoa</taxon>
        <taxon>Arthropoda</taxon>
        <taxon>Chelicerata</taxon>
        <taxon>Arachnida</taxon>
        <taxon>Araneae</taxon>
        <taxon>Araneomorphae</taxon>
        <taxon>Entelegynae</taxon>
        <taxon>Araneoidea</taxon>
        <taxon>Araneidae</taxon>
        <taxon>Larinioides</taxon>
    </lineage>
</organism>
<accession>A0AAV1ZTB9</accession>